<feature type="compositionally biased region" description="Low complexity" evidence="13">
    <location>
        <begin position="864"/>
        <end position="877"/>
    </location>
</feature>
<dbReference type="AlphaFoldDB" id="A0AAV2IMS9"/>
<dbReference type="Pfam" id="PF00002">
    <property type="entry name" value="7tm_2"/>
    <property type="match status" value="1"/>
</dbReference>
<keyword evidence="8 14" id="KW-0472">Membrane</keyword>
<feature type="compositionally biased region" description="Basic and acidic residues" evidence="13">
    <location>
        <begin position="1055"/>
        <end position="1065"/>
    </location>
</feature>
<dbReference type="InterPro" id="IPR000203">
    <property type="entry name" value="GPS"/>
</dbReference>
<feature type="domain" description="G-protein coupled receptors family 2 profile 2" evidence="17">
    <location>
        <begin position="542"/>
        <end position="785"/>
    </location>
</feature>
<dbReference type="InterPro" id="IPR001879">
    <property type="entry name" value="GPCR_2_extracellular_dom"/>
</dbReference>
<evidence type="ECO:0000259" key="15">
    <source>
        <dbReference type="PROSITE" id="PS50221"/>
    </source>
</evidence>
<keyword evidence="10" id="KW-0675">Receptor</keyword>
<evidence type="ECO:0008006" key="21">
    <source>
        <dbReference type="Google" id="ProtNLM"/>
    </source>
</evidence>
<evidence type="ECO:0000313" key="20">
    <source>
        <dbReference type="Proteomes" id="UP001497497"/>
    </source>
</evidence>
<feature type="transmembrane region" description="Helical" evidence="14">
    <location>
        <begin position="611"/>
        <end position="635"/>
    </location>
</feature>
<feature type="region of interest" description="Disordered" evidence="13">
    <location>
        <begin position="47"/>
        <end position="106"/>
    </location>
</feature>
<feature type="compositionally biased region" description="Basic and acidic residues" evidence="13">
    <location>
        <begin position="853"/>
        <end position="863"/>
    </location>
</feature>
<dbReference type="PRINTS" id="PR00249">
    <property type="entry name" value="GPCRSECRETIN"/>
</dbReference>
<keyword evidence="2" id="KW-1003">Cell membrane</keyword>
<feature type="transmembrane region" description="Helical" evidence="14">
    <location>
        <begin position="581"/>
        <end position="599"/>
    </location>
</feature>
<dbReference type="PROSITE" id="PS50261">
    <property type="entry name" value="G_PROTEIN_RECEP_F2_4"/>
    <property type="match status" value="1"/>
</dbReference>
<keyword evidence="7" id="KW-0297">G-protein coupled receptor</keyword>
<evidence type="ECO:0000256" key="4">
    <source>
        <dbReference type="ARBA" id="ARBA00022692"/>
    </source>
</evidence>
<evidence type="ECO:0000259" key="17">
    <source>
        <dbReference type="PROSITE" id="PS50261"/>
    </source>
</evidence>
<keyword evidence="5" id="KW-0732">Signal</keyword>
<dbReference type="SUPFAM" id="SSF81321">
    <property type="entry name" value="Family A G protein-coupled receptor-like"/>
    <property type="match status" value="1"/>
</dbReference>
<organism evidence="19 20">
    <name type="scientific">Lymnaea stagnalis</name>
    <name type="common">Great pond snail</name>
    <name type="synonym">Helix stagnalis</name>
    <dbReference type="NCBI Taxonomy" id="6523"/>
    <lineage>
        <taxon>Eukaryota</taxon>
        <taxon>Metazoa</taxon>
        <taxon>Spiralia</taxon>
        <taxon>Lophotrochozoa</taxon>
        <taxon>Mollusca</taxon>
        <taxon>Gastropoda</taxon>
        <taxon>Heterobranchia</taxon>
        <taxon>Euthyneura</taxon>
        <taxon>Panpulmonata</taxon>
        <taxon>Hygrophila</taxon>
        <taxon>Lymnaeoidea</taxon>
        <taxon>Lymnaeidae</taxon>
        <taxon>Lymnaea</taxon>
    </lineage>
</organism>
<dbReference type="CDD" id="cd15440">
    <property type="entry name" value="7tmB2_latrophilin-like_invertebrate"/>
    <property type="match status" value="1"/>
</dbReference>
<dbReference type="InterPro" id="IPR048072">
    <property type="entry name" value="7tmB2_latrophilin-like"/>
</dbReference>
<evidence type="ECO:0000256" key="1">
    <source>
        <dbReference type="ARBA" id="ARBA00004651"/>
    </source>
</evidence>
<evidence type="ECO:0000256" key="9">
    <source>
        <dbReference type="ARBA" id="ARBA00023157"/>
    </source>
</evidence>
<dbReference type="GO" id="GO:0004930">
    <property type="term" value="F:G protein-coupled receptor activity"/>
    <property type="evidence" value="ECO:0007669"/>
    <property type="project" value="UniProtKB-KW"/>
</dbReference>
<dbReference type="SMART" id="SM00008">
    <property type="entry name" value="HormR"/>
    <property type="match status" value="1"/>
</dbReference>
<keyword evidence="11" id="KW-0325">Glycoprotein</keyword>
<accession>A0AAV2IMS9</accession>
<feature type="compositionally biased region" description="Polar residues" evidence="13">
    <location>
        <begin position="1081"/>
        <end position="1100"/>
    </location>
</feature>
<feature type="transmembrane region" description="Helical" evidence="14">
    <location>
        <begin position="732"/>
        <end position="755"/>
    </location>
</feature>
<keyword evidence="9" id="KW-1015">Disulfide bond</keyword>
<sequence length="1197" mass="133361">MLYHKKIGVNDELKPIFVHWATKSYVIGQLSPDTTYNFMVKTFSKHPTRPASSQPVVLKTPADETTTHKPGPDVHDPLKPVPTVKLYPTTTTSTTTTPQSLRREPTSHAAALPDFEHTMKPPEEIYEPTVKPTNEWIPSREYIPKPDHGNEVVDKFCEVTVHDGITWPRTKDGKIEEKSCPFHLKGTSTWRCLNYGWENSGPDMSKCSSSWLEELENRDIPADEAADALCSKMRDQNMTSGDLNRITMKLLKLAQGIPRMLDSETLQERKRKMKKFKKAFMESSSRLLDKRNSKSWRGLSKQNRRQSATSLIFAVEEAGFQSAGLIEQGKKEVDVDNNLVMQVTVLDTQRVHSDIRFPSHEDLSNSNWEGNSDSITIPSKSLKMIGIEAKGPINIVFTLYMNLEELIQPQWNTVSTIPSSRNDGNYNAGTISDGNGMEDNAVLEINSKIISASIGSTKLRRRLVEPVRFTLEHLTATDNPVPVCSFWELDSSYLSGHWSQEGCKTLDTNSTHTTCECDHLTNFAILMDVTGTKLPEKHELALRVITFAGCVISIICLMLSWTTFMVFKNLQCDRNTIHKNLVLCLLLAEILFLGGIAQTEPKILCSIIAGALHYLFLGAFAWMCLEGVQLYVMLVEVFEQERSRVKWYYLFGYGAPAVVVAISAGVYHQGYGTARHCWLTTERAFIWSFVGPALAVMLINIVMLGIAIYTMCRHSNMSATMKERTKTTKFSAWVKGAVVLVVLLGLTWLLGVLYLNEESVVIAYLFTALNSFQGMFIFVFHCIKNEKVQKEYRKVARRTSWLPNCIRVNYGGYTGVASSSPIASSGSGHYLSKLFGQRRRSAASTNSSAKPFLSRDQHRRSDTENSSSRDSSMVPSSLNGYIYTPGQPNGKDHLAYKPSNKNGNGIITKNGPNQLTPCYETEGVVGDLSEYIDCSVVDSEFVSEYCRHNMQVSMEEKRYSTGSEDSKIIPASNNLRLPENDNLSTLSLASSSRKPASSLSSLETVGNPANDTSEYKLAGQFQKDGSDPRLNLHQYIIPNSRKILNNNHLNVTSVHENDNKKRGVGELKSSSMNKLTKPAHSLTSIPETETSPQHSSTPNIQYRLGFGYADSHSDSAPSTAASSPDSVCHHQNIPIGIYEDLTPSSTMGSPSSIKSSLPNLEVLSIECDSPDIGCPKRRHSSETDIQFSPFRFTSTEC</sequence>
<evidence type="ECO:0000256" key="10">
    <source>
        <dbReference type="ARBA" id="ARBA00023170"/>
    </source>
</evidence>
<dbReference type="Gene3D" id="1.20.1070.10">
    <property type="entry name" value="Rhodopsin 7-helix transmembrane proteins"/>
    <property type="match status" value="1"/>
</dbReference>
<feature type="transmembrane region" description="Helical" evidence="14">
    <location>
        <begin position="761"/>
        <end position="783"/>
    </location>
</feature>
<dbReference type="GO" id="GO:0005886">
    <property type="term" value="C:plasma membrane"/>
    <property type="evidence" value="ECO:0007669"/>
    <property type="project" value="UniProtKB-SubCell"/>
</dbReference>
<dbReference type="InterPro" id="IPR057244">
    <property type="entry name" value="GAIN_B"/>
</dbReference>
<keyword evidence="3" id="KW-0597">Phosphoprotein</keyword>
<feature type="domain" description="GAIN-B" evidence="15">
    <location>
        <begin position="347"/>
        <end position="533"/>
    </location>
</feature>
<dbReference type="SMART" id="SM00303">
    <property type="entry name" value="GPS"/>
    <property type="match status" value="1"/>
</dbReference>
<evidence type="ECO:0000256" key="13">
    <source>
        <dbReference type="SAM" id="MobiDB-lite"/>
    </source>
</evidence>
<feature type="compositionally biased region" description="Polar residues" evidence="13">
    <location>
        <begin position="971"/>
        <end position="985"/>
    </location>
</feature>
<feature type="transmembrane region" description="Helical" evidence="14">
    <location>
        <begin position="647"/>
        <end position="666"/>
    </location>
</feature>
<feature type="region of interest" description="Disordered" evidence="13">
    <location>
        <begin position="1107"/>
        <end position="1126"/>
    </location>
</feature>
<keyword evidence="20" id="KW-1185">Reference proteome</keyword>
<dbReference type="PROSITE" id="PS50221">
    <property type="entry name" value="GAIN_B"/>
    <property type="match status" value="1"/>
</dbReference>
<evidence type="ECO:0000313" key="19">
    <source>
        <dbReference type="EMBL" id="CAL1548473.1"/>
    </source>
</evidence>
<proteinExistence type="predicted"/>
<dbReference type="InterPro" id="IPR036445">
    <property type="entry name" value="GPCR_2_extracell_dom_sf"/>
</dbReference>
<evidence type="ECO:0000256" key="6">
    <source>
        <dbReference type="ARBA" id="ARBA00022989"/>
    </source>
</evidence>
<dbReference type="Gene3D" id="2.60.220.50">
    <property type="match status" value="1"/>
</dbReference>
<feature type="region of interest" description="Disordered" evidence="13">
    <location>
        <begin position="1051"/>
        <end position="1101"/>
    </location>
</feature>
<reference evidence="19 20" key="1">
    <citation type="submission" date="2024-04" db="EMBL/GenBank/DDBJ databases">
        <authorList>
            <consortium name="Genoscope - CEA"/>
            <person name="William W."/>
        </authorList>
    </citation>
    <scope>NUCLEOTIDE SEQUENCE [LARGE SCALE GENOMIC DNA]</scope>
</reference>
<dbReference type="PROSITE" id="PS00650">
    <property type="entry name" value="G_PROTEIN_RECEP_F2_2"/>
    <property type="match status" value="1"/>
</dbReference>
<feature type="domain" description="G-protein coupled receptors family 2 profile 1" evidence="16">
    <location>
        <begin position="156"/>
        <end position="211"/>
    </location>
</feature>
<evidence type="ECO:0000256" key="7">
    <source>
        <dbReference type="ARBA" id="ARBA00023040"/>
    </source>
</evidence>
<comment type="caution">
    <text evidence="19">The sequence shown here is derived from an EMBL/GenBank/DDBJ whole genome shotgun (WGS) entry which is preliminary data.</text>
</comment>
<name>A0AAV2IMS9_LYMST</name>
<feature type="compositionally biased region" description="Basic and acidic residues" evidence="13">
    <location>
        <begin position="957"/>
        <end position="967"/>
    </location>
</feature>
<evidence type="ECO:0000256" key="12">
    <source>
        <dbReference type="ARBA" id="ARBA00023224"/>
    </source>
</evidence>
<evidence type="ECO:0000256" key="14">
    <source>
        <dbReference type="SAM" id="Phobius"/>
    </source>
</evidence>
<protein>
    <recommendedName>
        <fullName evidence="21">Latrophilin-3</fullName>
    </recommendedName>
</protein>
<dbReference type="InterPro" id="IPR032471">
    <property type="entry name" value="AGRL2-4_GAIN_subdom_A"/>
</dbReference>
<evidence type="ECO:0000259" key="16">
    <source>
        <dbReference type="PROSITE" id="PS50227"/>
    </source>
</evidence>
<feature type="transmembrane region" description="Helical" evidence="14">
    <location>
        <begin position="540"/>
        <end position="561"/>
    </location>
</feature>
<feature type="region of interest" description="Disordered" evidence="13">
    <location>
        <begin position="841"/>
        <end position="908"/>
    </location>
</feature>
<dbReference type="PANTHER" id="PTHR12011">
    <property type="entry name" value="ADHESION G-PROTEIN COUPLED RECEPTOR"/>
    <property type="match status" value="1"/>
</dbReference>
<dbReference type="InterPro" id="IPR000832">
    <property type="entry name" value="GPCR_2_secretin-like"/>
</dbReference>
<feature type="compositionally biased region" description="Low complexity" evidence="13">
    <location>
        <begin position="986"/>
        <end position="1002"/>
    </location>
</feature>
<dbReference type="EMBL" id="CAXITT010001365">
    <property type="protein sequence ID" value="CAL1548473.1"/>
    <property type="molecule type" value="Genomic_DNA"/>
</dbReference>
<dbReference type="PANTHER" id="PTHR12011:SF347">
    <property type="entry name" value="FI21270P1-RELATED"/>
    <property type="match status" value="1"/>
</dbReference>
<evidence type="ECO:0000259" key="18">
    <source>
        <dbReference type="PROSITE" id="PS50853"/>
    </source>
</evidence>
<evidence type="ECO:0000256" key="5">
    <source>
        <dbReference type="ARBA" id="ARBA00022729"/>
    </source>
</evidence>
<feature type="compositionally biased region" description="Basic and acidic residues" evidence="13">
    <location>
        <begin position="61"/>
        <end position="78"/>
    </location>
</feature>
<feature type="transmembrane region" description="Helical" evidence="14">
    <location>
        <begin position="686"/>
        <end position="711"/>
    </location>
</feature>
<keyword evidence="4 14" id="KW-0812">Transmembrane</keyword>
<dbReference type="FunFam" id="1.20.1070.10:FF:000200">
    <property type="entry name" value="Adhesion G protein-coupled receptor L3"/>
    <property type="match status" value="1"/>
</dbReference>
<feature type="compositionally biased region" description="Low complexity" evidence="13">
    <location>
        <begin position="1114"/>
        <end position="1126"/>
    </location>
</feature>
<dbReference type="Gene3D" id="4.10.1240.10">
    <property type="entry name" value="GPCR, family 2, extracellular hormone receptor domain"/>
    <property type="match status" value="1"/>
</dbReference>
<keyword evidence="12" id="KW-0807">Transducer</keyword>
<feature type="region of interest" description="Disordered" evidence="13">
    <location>
        <begin position="957"/>
        <end position="1011"/>
    </location>
</feature>
<evidence type="ECO:0000256" key="3">
    <source>
        <dbReference type="ARBA" id="ARBA00022553"/>
    </source>
</evidence>
<dbReference type="Proteomes" id="UP001497497">
    <property type="component" value="Unassembled WGS sequence"/>
</dbReference>
<dbReference type="Pfam" id="PF16489">
    <property type="entry name" value="GAIN"/>
    <property type="match status" value="1"/>
</dbReference>
<evidence type="ECO:0000256" key="8">
    <source>
        <dbReference type="ARBA" id="ARBA00023136"/>
    </source>
</evidence>
<dbReference type="InterPro" id="IPR017981">
    <property type="entry name" value="GPCR_2-like_7TM"/>
</dbReference>
<dbReference type="Pfam" id="PF02793">
    <property type="entry name" value="HRM"/>
    <property type="match status" value="1"/>
</dbReference>
<dbReference type="GO" id="GO:0007166">
    <property type="term" value="P:cell surface receptor signaling pathway"/>
    <property type="evidence" value="ECO:0007669"/>
    <property type="project" value="InterPro"/>
</dbReference>
<comment type="subcellular location">
    <subcellularLocation>
        <location evidence="1">Cell membrane</location>
        <topology evidence="1">Multi-pass membrane protein</topology>
    </subcellularLocation>
</comment>
<gene>
    <name evidence="19" type="ORF">GSLYS_00021790001</name>
</gene>
<dbReference type="InterPro" id="IPR046338">
    <property type="entry name" value="GAIN_dom_sf"/>
</dbReference>
<dbReference type="InterPro" id="IPR017983">
    <property type="entry name" value="GPCR_2_secretin-like_CS"/>
</dbReference>
<evidence type="ECO:0000256" key="2">
    <source>
        <dbReference type="ARBA" id="ARBA00022475"/>
    </source>
</evidence>
<feature type="domain" description="Fibronectin type-III" evidence="18">
    <location>
        <begin position="1"/>
        <end position="63"/>
    </location>
</feature>
<dbReference type="PROSITE" id="PS50227">
    <property type="entry name" value="G_PROTEIN_RECEP_F2_3"/>
    <property type="match status" value="1"/>
</dbReference>
<dbReference type="InterPro" id="IPR003961">
    <property type="entry name" value="FN3_dom"/>
</dbReference>
<keyword evidence="6 14" id="KW-1133">Transmembrane helix</keyword>
<dbReference type="Pfam" id="PF01825">
    <property type="entry name" value="GPS"/>
    <property type="match status" value="1"/>
</dbReference>
<dbReference type="PROSITE" id="PS50853">
    <property type="entry name" value="FN3"/>
    <property type="match status" value="1"/>
</dbReference>
<evidence type="ECO:0000256" key="11">
    <source>
        <dbReference type="ARBA" id="ARBA00023180"/>
    </source>
</evidence>